<feature type="transmembrane region" description="Helical" evidence="1">
    <location>
        <begin position="209"/>
        <end position="231"/>
    </location>
</feature>
<protein>
    <submittedName>
        <fullName evidence="3">PAP2 (Acid phosphatase) superfamily protein</fullName>
    </submittedName>
</protein>
<dbReference type="InterPro" id="IPR000326">
    <property type="entry name" value="PAP2/HPO"/>
</dbReference>
<dbReference type="SUPFAM" id="SSF48317">
    <property type="entry name" value="Acid phosphatase/Vanadium-dependent haloperoxidase"/>
    <property type="match status" value="1"/>
</dbReference>
<gene>
    <name evidence="3" type="ORF">NCTC12282_00145</name>
</gene>
<name>A0A484ZCT2_9GAMM</name>
<accession>A0A484ZCT2</accession>
<evidence type="ECO:0000256" key="1">
    <source>
        <dbReference type="SAM" id="Phobius"/>
    </source>
</evidence>
<keyword evidence="1" id="KW-1133">Transmembrane helix</keyword>
<dbReference type="InterPro" id="IPR036938">
    <property type="entry name" value="PAP2/HPO_sf"/>
</dbReference>
<feature type="transmembrane region" description="Helical" evidence="1">
    <location>
        <begin position="94"/>
        <end position="114"/>
    </location>
</feature>
<organism evidence="3 4">
    <name type="scientific">Budvicia aquatica</name>
    <dbReference type="NCBI Taxonomy" id="82979"/>
    <lineage>
        <taxon>Bacteria</taxon>
        <taxon>Pseudomonadati</taxon>
        <taxon>Pseudomonadota</taxon>
        <taxon>Gammaproteobacteria</taxon>
        <taxon>Enterobacterales</taxon>
        <taxon>Budviciaceae</taxon>
        <taxon>Budvicia</taxon>
    </lineage>
</organism>
<dbReference type="Pfam" id="PF01569">
    <property type="entry name" value="PAP2"/>
    <property type="match status" value="1"/>
</dbReference>
<proteinExistence type="predicted"/>
<evidence type="ECO:0000313" key="3">
    <source>
        <dbReference type="EMBL" id="VFS45273.1"/>
    </source>
</evidence>
<feature type="domain" description="Phosphatidic acid phosphatase type 2/haloperoxidase" evidence="2">
    <location>
        <begin position="97"/>
        <end position="224"/>
    </location>
</feature>
<dbReference type="EMBL" id="CAADJA010000002">
    <property type="protein sequence ID" value="VFS45273.1"/>
    <property type="molecule type" value="Genomic_DNA"/>
</dbReference>
<evidence type="ECO:0000313" key="4">
    <source>
        <dbReference type="Proteomes" id="UP000373449"/>
    </source>
</evidence>
<feature type="transmembrane region" description="Helical" evidence="1">
    <location>
        <begin position="155"/>
        <end position="172"/>
    </location>
</feature>
<feature type="transmembrane region" description="Helical" evidence="1">
    <location>
        <begin position="70"/>
        <end position="88"/>
    </location>
</feature>
<keyword evidence="1" id="KW-0472">Membrane</keyword>
<keyword evidence="1" id="KW-0812">Transmembrane</keyword>
<feature type="transmembrane region" description="Helical" evidence="1">
    <location>
        <begin position="179"/>
        <end position="197"/>
    </location>
</feature>
<feature type="transmembrane region" description="Helical" evidence="1">
    <location>
        <begin position="15"/>
        <end position="33"/>
    </location>
</feature>
<dbReference type="CDD" id="cd03396">
    <property type="entry name" value="PAP2_like_6"/>
    <property type="match status" value="1"/>
</dbReference>
<dbReference type="Proteomes" id="UP000373449">
    <property type="component" value="Unassembled WGS sequence"/>
</dbReference>
<reference evidence="3 4" key="1">
    <citation type="submission" date="2019-03" db="EMBL/GenBank/DDBJ databases">
        <authorList>
            <consortium name="Pathogen Informatics"/>
        </authorList>
    </citation>
    <scope>NUCLEOTIDE SEQUENCE [LARGE SCALE GENOMIC DNA]</scope>
    <source>
        <strain evidence="3 4">NCTC12282</strain>
    </source>
</reference>
<evidence type="ECO:0000259" key="2">
    <source>
        <dbReference type="Pfam" id="PF01569"/>
    </source>
</evidence>
<dbReference type="RefSeq" id="WP_036016864.1">
    <property type="nucleotide sequence ID" value="NZ_CAADJA010000002.1"/>
</dbReference>
<dbReference type="Gene3D" id="1.20.144.10">
    <property type="entry name" value="Phosphatidic acid phosphatase type 2/haloperoxidase"/>
    <property type="match status" value="1"/>
</dbReference>
<dbReference type="AlphaFoldDB" id="A0A484ZCT2"/>
<sequence>MSNHLSTVSMLPAEFYRRQILGLLIMAVVFGSVSQNSRLDFWITDFWYQASTHSFPWKDNYWLELINHKAMKYMIIISAICALFWGVYQRNIQLVVTMLLMGLGVLAVGILKAVSIHSCPWSLTEYGGSAAYIPLLTSLPAGANSGPGSCFPGGHASSGFSLMALFFLLYPLRIKAAWLCWLAGLLLGMAMGFGQVMRGAHFLSHNLWSGWWVWLTQVLSYWLISHCIAYYGRHSQRVLINGSA</sequence>